<proteinExistence type="predicted"/>
<accession>C0INV1</accession>
<protein>
    <submittedName>
        <fullName evidence="1">Uncharacterized protein</fullName>
    </submittedName>
</protein>
<sequence length="86" mass="9500">MAPEAAVSIFDAHFFFTETTEFQWPKIHVPNSVVDFLQTDILTGAGNAYVDPGTVPADATIVTDITSFKMGWILQGRKLRGKGTRR</sequence>
<name>C0INV1_9BACT</name>
<reference evidence="1" key="1">
    <citation type="journal article" date="2009" name="ISME J.">
        <title>Functional metagenomics reveals diverse beta-lactamases in a remote Alaskan soil.</title>
        <authorList>
            <person name="Allen H.K."/>
            <person name="Moe L.A."/>
            <person name="Rodbumrer J."/>
            <person name="Gaarder A."/>
            <person name="Handelsman J."/>
        </authorList>
    </citation>
    <scope>NUCLEOTIDE SEQUENCE</scope>
</reference>
<gene>
    <name evidence="1" type="ORF">AKSOIL_0024</name>
</gene>
<organism evidence="1">
    <name type="scientific">uncultured bacterium BLR5</name>
    <dbReference type="NCBI Taxonomy" id="506522"/>
    <lineage>
        <taxon>Bacteria</taxon>
        <taxon>environmental samples</taxon>
    </lineage>
</organism>
<dbReference type="AlphaFoldDB" id="C0INV1"/>
<dbReference type="EMBL" id="EU408358">
    <property type="protein sequence ID" value="ACN18080.1"/>
    <property type="molecule type" value="Genomic_DNA"/>
</dbReference>
<evidence type="ECO:0000313" key="1">
    <source>
        <dbReference type="EMBL" id="ACN18080.1"/>
    </source>
</evidence>